<evidence type="ECO:0000313" key="2">
    <source>
        <dbReference type="Proteomes" id="UP000305778"/>
    </source>
</evidence>
<dbReference type="AlphaFoldDB" id="A0A4U0S8Q9"/>
<organism evidence="1 2">
    <name type="scientific">Actinacidiphila oryziradicis</name>
    <dbReference type="NCBI Taxonomy" id="2571141"/>
    <lineage>
        <taxon>Bacteria</taxon>
        <taxon>Bacillati</taxon>
        <taxon>Actinomycetota</taxon>
        <taxon>Actinomycetes</taxon>
        <taxon>Kitasatosporales</taxon>
        <taxon>Streptomycetaceae</taxon>
        <taxon>Actinacidiphila</taxon>
    </lineage>
</organism>
<dbReference type="EMBL" id="SUMC01000046">
    <property type="protein sequence ID" value="TKA04828.1"/>
    <property type="molecule type" value="Genomic_DNA"/>
</dbReference>
<dbReference type="OrthoDB" id="3623124at2"/>
<sequence>MDLDDMLVGHWSSLPFSYGVMEASELGLLSDGRGWSAWFNFGALCVTRLRWQCPEPGLLELHAEWTVEGEPGQQVGLLSFSSAQTPEAVSEMTLHHYIIGPAVPMPGAEPLAAITFKEPVEFCNTYARGPREIRAEQDPTHRMLPYPEA</sequence>
<comment type="caution">
    <text evidence="1">The sequence shown here is derived from an EMBL/GenBank/DDBJ whole genome shotgun (WGS) entry which is preliminary data.</text>
</comment>
<accession>A0A4U0S8Q9</accession>
<reference evidence="1 2" key="1">
    <citation type="submission" date="2019-04" db="EMBL/GenBank/DDBJ databases">
        <title>Streptomyces oryziradicis sp. nov., a novel actinomycete isolated from rhizosphere soil of rice (Oryza sativa L.).</title>
        <authorList>
            <person name="Li C."/>
        </authorList>
    </citation>
    <scope>NUCLEOTIDE SEQUENCE [LARGE SCALE GENOMIC DNA]</scope>
    <source>
        <strain evidence="1 2">NEAU-C40</strain>
    </source>
</reference>
<name>A0A4U0S8Q9_9ACTN</name>
<evidence type="ECO:0000313" key="1">
    <source>
        <dbReference type="EMBL" id="TKA04828.1"/>
    </source>
</evidence>
<proteinExistence type="predicted"/>
<dbReference type="RefSeq" id="WP_136728044.1">
    <property type="nucleotide sequence ID" value="NZ_SUMC01000046.1"/>
</dbReference>
<dbReference type="Proteomes" id="UP000305778">
    <property type="component" value="Unassembled WGS sequence"/>
</dbReference>
<keyword evidence="2" id="KW-1185">Reference proteome</keyword>
<protein>
    <submittedName>
        <fullName evidence="1">Uncharacterized protein</fullName>
    </submittedName>
</protein>
<gene>
    <name evidence="1" type="ORF">FCI23_34210</name>
</gene>